<feature type="domain" description="NERD" evidence="1">
    <location>
        <begin position="42"/>
        <end position="160"/>
    </location>
</feature>
<protein>
    <submittedName>
        <fullName evidence="2">Nuclease-related domain-containing protein</fullName>
    </submittedName>
</protein>
<dbReference type="RefSeq" id="WP_343131603.1">
    <property type="nucleotide sequence ID" value="NZ_JBCITK010000001.1"/>
</dbReference>
<evidence type="ECO:0000313" key="3">
    <source>
        <dbReference type="Proteomes" id="UP001418796"/>
    </source>
</evidence>
<proteinExistence type="predicted"/>
<accession>A0ABU9VM66</accession>
<keyword evidence="3" id="KW-1185">Reference proteome</keyword>
<evidence type="ECO:0000313" key="2">
    <source>
        <dbReference type="EMBL" id="MEN0644986.1"/>
    </source>
</evidence>
<dbReference type="EMBL" id="JBCITK010000001">
    <property type="protein sequence ID" value="MEN0644986.1"/>
    <property type="molecule type" value="Genomic_DNA"/>
</dbReference>
<sequence length="331" mass="38145">MIVLKERTRPVRIAQLEALLRRIPNQHEKVPNIKKELVRRRVGYQGEQSLNYYFSFLNDPQMFMLHDLRLLGSNRSYFQIDTLLVSKSFMTILEVKNYSGSIYFDPDTYQVYRTSTTHDDEILTNPLLQIQAQKLQLREWLTANNWPLLPIVKLVVFSDPSTKIVSTPNNLQLIKQVVTAPALLSKVESLQSTFSKDYLTDSGLDKLTQQLIHMHVPPPPSDVLHDFRISATTIISGVYCPSCQRPTLTRGVVVGKWFCPDCLISSKHAHLSALEDYFLLLNHRVSTSEIHAFLQTSNRQQAYDLVNKLPLHRVGAFRARRYELMYPLSMS</sequence>
<dbReference type="InterPro" id="IPR011528">
    <property type="entry name" value="NERD"/>
</dbReference>
<dbReference type="PROSITE" id="PS50965">
    <property type="entry name" value="NERD"/>
    <property type="match status" value="1"/>
</dbReference>
<dbReference type="Proteomes" id="UP001418796">
    <property type="component" value="Unassembled WGS sequence"/>
</dbReference>
<evidence type="ECO:0000259" key="1">
    <source>
        <dbReference type="PROSITE" id="PS50965"/>
    </source>
</evidence>
<dbReference type="Pfam" id="PF08378">
    <property type="entry name" value="NERD"/>
    <property type="match status" value="1"/>
</dbReference>
<comment type="caution">
    <text evidence="2">The sequence shown here is derived from an EMBL/GenBank/DDBJ whole genome shotgun (WGS) entry which is preliminary data.</text>
</comment>
<reference evidence="2 3" key="1">
    <citation type="submission" date="2024-03" db="EMBL/GenBank/DDBJ databases">
        <title>Bacilli Hybrid Assemblies.</title>
        <authorList>
            <person name="Kovac J."/>
        </authorList>
    </citation>
    <scope>NUCLEOTIDE SEQUENCE [LARGE SCALE GENOMIC DNA]</scope>
    <source>
        <strain evidence="2 3">FSL R7-0666</strain>
    </source>
</reference>
<name>A0ABU9VM66_9BACI</name>
<gene>
    <name evidence="2" type="ORF">MKY91_17655</name>
</gene>
<organism evidence="2 3">
    <name type="scientific">Alkalicoccobacillus gibsonii</name>
    <dbReference type="NCBI Taxonomy" id="79881"/>
    <lineage>
        <taxon>Bacteria</taxon>
        <taxon>Bacillati</taxon>
        <taxon>Bacillota</taxon>
        <taxon>Bacilli</taxon>
        <taxon>Bacillales</taxon>
        <taxon>Bacillaceae</taxon>
        <taxon>Alkalicoccobacillus</taxon>
    </lineage>
</organism>